<feature type="compositionally biased region" description="Polar residues" evidence="2">
    <location>
        <begin position="393"/>
        <end position="413"/>
    </location>
</feature>
<dbReference type="EMBL" id="CP020809">
    <property type="protein sequence ID" value="ART68345.1"/>
    <property type="molecule type" value="Genomic_DNA"/>
</dbReference>
<evidence type="ECO:0000313" key="5">
    <source>
        <dbReference type="Proteomes" id="UP000195331"/>
    </source>
</evidence>
<sequence>MPLSESTLLQAAGDLIFARGEDYVRYVRGLRTTEFKAYASIQGKRVYTVELDWSGPQLEGFCTCPHHADGNFCKHLVAVGLAAIDSGRVAVDDASTTDDALQAVVQAMDVDELRDLVLTLARRDPGVRRMLEVRATTASGDDAQAKAEFEAYVRNTLTFRGYIDYRRSFEVAGAASDMLDELETHVNSGAAELVRPALLLALTEMREIIGKVDDSDGVIAEQCQRAADLYAQACRLGNPDRVELATWLVKFRADSPGWPNLVLADFVDAFDEKALATYRRAVAALDRKLADRDHLHRFEVDAMLLELADHDGDLDRAVHLLSQGDHPQYGAIVERLRAAGRAEDAVAWIDRAVAAGRISSYGGGNEYWLSPDFVAATYKALGRIEMRSRLFAPTSSGSRQSRTTAFSSISRPASTAPKLNTRGRWSMRDNWPPTASRPAHSWSSSS</sequence>
<dbReference type="KEGG" id="mdx:BTO20_06915"/>
<keyword evidence="1" id="KW-0862">Zinc</keyword>
<gene>
    <name evidence="4" type="ORF">BTO20_06915</name>
</gene>
<dbReference type="GO" id="GO:0008270">
    <property type="term" value="F:zinc ion binding"/>
    <property type="evidence" value="ECO:0007669"/>
    <property type="project" value="UniProtKB-KW"/>
</dbReference>
<evidence type="ECO:0000259" key="3">
    <source>
        <dbReference type="PROSITE" id="PS50966"/>
    </source>
</evidence>
<protein>
    <recommendedName>
        <fullName evidence="3">SWIM-type domain-containing protein</fullName>
    </recommendedName>
</protein>
<reference evidence="4 5" key="1">
    <citation type="submission" date="2017-04" db="EMBL/GenBank/DDBJ databases">
        <title>Whole Genome Sequence of 1,4-Dioxane Degrading Bacterium Mycobacterium dioxanotrophicus PH-06.</title>
        <authorList>
            <person name="He Y."/>
        </authorList>
    </citation>
    <scope>NUCLEOTIDE SEQUENCE [LARGE SCALE GENOMIC DNA]</scope>
    <source>
        <strain evidence="4 5">PH-06</strain>
    </source>
</reference>
<dbReference type="PROSITE" id="PS50966">
    <property type="entry name" value="ZF_SWIM"/>
    <property type="match status" value="1"/>
</dbReference>
<keyword evidence="1" id="KW-0479">Metal-binding</keyword>
<name>A0A1Y0BZP5_9MYCO</name>
<keyword evidence="5" id="KW-1185">Reference proteome</keyword>
<evidence type="ECO:0000313" key="4">
    <source>
        <dbReference type="EMBL" id="ART68345.1"/>
    </source>
</evidence>
<feature type="domain" description="SWIM-type" evidence="3">
    <location>
        <begin position="47"/>
        <end position="84"/>
    </location>
</feature>
<evidence type="ECO:0000256" key="2">
    <source>
        <dbReference type="SAM" id="MobiDB-lite"/>
    </source>
</evidence>
<dbReference type="AlphaFoldDB" id="A0A1Y0BZP5"/>
<dbReference type="OrthoDB" id="3677745at2"/>
<organism evidence="4 5">
    <name type="scientific">Mycobacterium dioxanotrophicus</name>
    <dbReference type="NCBI Taxonomy" id="482462"/>
    <lineage>
        <taxon>Bacteria</taxon>
        <taxon>Bacillati</taxon>
        <taxon>Actinomycetota</taxon>
        <taxon>Actinomycetes</taxon>
        <taxon>Mycobacteriales</taxon>
        <taxon>Mycobacteriaceae</taxon>
        <taxon>Mycobacterium</taxon>
    </lineage>
</organism>
<dbReference type="Proteomes" id="UP000195331">
    <property type="component" value="Chromosome"/>
</dbReference>
<accession>A0A1Y0BZP5</accession>
<keyword evidence="1" id="KW-0863">Zinc-finger</keyword>
<feature type="region of interest" description="Disordered" evidence="2">
    <location>
        <begin position="392"/>
        <end position="446"/>
    </location>
</feature>
<proteinExistence type="predicted"/>
<evidence type="ECO:0000256" key="1">
    <source>
        <dbReference type="PROSITE-ProRule" id="PRU00325"/>
    </source>
</evidence>
<dbReference type="RefSeq" id="WP_087074478.1">
    <property type="nucleotide sequence ID" value="NZ_CP020809.1"/>
</dbReference>
<dbReference type="InterPro" id="IPR007527">
    <property type="entry name" value="Znf_SWIM"/>
</dbReference>